<reference evidence="11 12" key="1">
    <citation type="submission" date="2020-08" db="EMBL/GenBank/DDBJ databases">
        <title>Plant Genome Project.</title>
        <authorList>
            <person name="Zhang R.-G."/>
        </authorList>
    </citation>
    <scope>NUCLEOTIDE SEQUENCE [LARGE SCALE GENOMIC DNA]</scope>
    <source>
        <tissue evidence="11">Rhizome</tissue>
    </source>
</reference>
<name>A0A8J5LVT0_ZINOF</name>
<evidence type="ECO:0000256" key="1">
    <source>
        <dbReference type="ARBA" id="ARBA00004123"/>
    </source>
</evidence>
<evidence type="ECO:0000256" key="6">
    <source>
        <dbReference type="ARBA" id="ARBA00023242"/>
    </source>
</evidence>
<dbReference type="PANTHER" id="PTHR13690:SF103">
    <property type="entry name" value="BZIP TRANSCRIPTION FACTOR 18"/>
    <property type="match status" value="1"/>
</dbReference>
<dbReference type="Pfam" id="PF07716">
    <property type="entry name" value="bZIP_2"/>
    <property type="match status" value="1"/>
</dbReference>
<evidence type="ECO:0000256" key="8">
    <source>
        <dbReference type="SAM" id="Coils"/>
    </source>
</evidence>
<dbReference type="FunFam" id="1.20.5.170:FF:000009">
    <property type="entry name" value="probable transcription factor PosF21"/>
    <property type="match status" value="1"/>
</dbReference>
<protein>
    <recommendedName>
        <fullName evidence="10">BZIP domain-containing protein</fullName>
    </recommendedName>
</protein>
<keyword evidence="12" id="KW-1185">Reference proteome</keyword>
<dbReference type="PROSITE" id="PS50217">
    <property type="entry name" value="BZIP"/>
    <property type="match status" value="1"/>
</dbReference>
<feature type="domain" description="BZIP" evidence="10">
    <location>
        <begin position="178"/>
        <end position="241"/>
    </location>
</feature>
<sequence>MQWRPPDPPQPPQSNPNFAPFSPPAAPPAPMFTVADPTPGSHHRRARSEFSFRIPDDLDLIPGDSLAAGAADEVGSEDDLFCTFMDVEQMECKVEESGFVAEAGPNCEDWSAESSGDKKIGNPAGLASERRKHRHSVSMDGSSMMSSAHLRGEGVFGEVIEAKKAMTSEQLAELSAVDPKRVKRIMANRQSAARSKERKARYIIELEKKVQTLQTEATTLFAQLALFQRDTAGLSVENTELKVRLQAMEQQAQMHEALNEVLKQELEQLKFVTGETSNPCKMSNGRLQHATYDSSFALPDQQTLHQATQFHPQFQQFQPGVSSSYFSGRHNSLSDLIGQDSTGRLQELDISKSSFMKVEGSPDSRNGSKKV</sequence>
<dbReference type="GO" id="GO:0005634">
    <property type="term" value="C:nucleus"/>
    <property type="evidence" value="ECO:0007669"/>
    <property type="project" value="UniProtKB-SubCell"/>
</dbReference>
<keyword evidence="8" id="KW-0175">Coiled coil</keyword>
<comment type="subcellular location">
    <subcellularLocation>
        <location evidence="1">Nucleus</location>
    </subcellularLocation>
</comment>
<proteinExistence type="inferred from homology"/>
<dbReference type="AlphaFoldDB" id="A0A8J5LVT0"/>
<dbReference type="OrthoDB" id="1435597at2759"/>
<keyword evidence="5" id="KW-0804">Transcription</keyword>
<evidence type="ECO:0000256" key="4">
    <source>
        <dbReference type="ARBA" id="ARBA00023125"/>
    </source>
</evidence>
<comment type="similarity">
    <text evidence="2">Belongs to the bZIP family.</text>
</comment>
<keyword evidence="3" id="KW-0805">Transcription regulation</keyword>
<evidence type="ECO:0000256" key="2">
    <source>
        <dbReference type="ARBA" id="ARBA00007163"/>
    </source>
</evidence>
<evidence type="ECO:0000256" key="7">
    <source>
        <dbReference type="ARBA" id="ARBA00054342"/>
    </source>
</evidence>
<comment type="caution">
    <text evidence="11">The sequence shown here is derived from an EMBL/GenBank/DDBJ whole genome shotgun (WGS) entry which is preliminary data.</text>
</comment>
<evidence type="ECO:0000313" key="11">
    <source>
        <dbReference type="EMBL" id="KAG6526952.1"/>
    </source>
</evidence>
<comment type="function">
    <text evidence="7">Transcription factor probably involved in vascular development and shoot tissue organization. Binds to the DNA sequence 5'-CCGAGTGTGCCCCTGG-3' present in the promoter region Box II of the phloem-specific rice tungro bacilliform virus (RTBV) promoter. May regulate tissue-specific expression of the RTBV promoter and virus replication.</text>
</comment>
<dbReference type="SMART" id="SM00338">
    <property type="entry name" value="BRLZ"/>
    <property type="match status" value="1"/>
</dbReference>
<feature type="compositionally biased region" description="Pro residues" evidence="9">
    <location>
        <begin position="21"/>
        <end position="30"/>
    </location>
</feature>
<gene>
    <name evidence="11" type="ORF">ZIOFF_009039</name>
</gene>
<dbReference type="EMBL" id="JACMSC010000003">
    <property type="protein sequence ID" value="KAG6526952.1"/>
    <property type="molecule type" value="Genomic_DNA"/>
</dbReference>
<keyword evidence="6" id="KW-0539">Nucleus</keyword>
<organism evidence="11 12">
    <name type="scientific">Zingiber officinale</name>
    <name type="common">Ginger</name>
    <name type="synonym">Amomum zingiber</name>
    <dbReference type="NCBI Taxonomy" id="94328"/>
    <lineage>
        <taxon>Eukaryota</taxon>
        <taxon>Viridiplantae</taxon>
        <taxon>Streptophyta</taxon>
        <taxon>Embryophyta</taxon>
        <taxon>Tracheophyta</taxon>
        <taxon>Spermatophyta</taxon>
        <taxon>Magnoliopsida</taxon>
        <taxon>Liliopsida</taxon>
        <taxon>Zingiberales</taxon>
        <taxon>Zingiberaceae</taxon>
        <taxon>Zingiber</taxon>
    </lineage>
</organism>
<evidence type="ECO:0000313" key="12">
    <source>
        <dbReference type="Proteomes" id="UP000734854"/>
    </source>
</evidence>
<evidence type="ECO:0000256" key="3">
    <source>
        <dbReference type="ARBA" id="ARBA00023015"/>
    </source>
</evidence>
<feature type="compositionally biased region" description="Pro residues" evidence="9">
    <location>
        <begin position="1"/>
        <end position="14"/>
    </location>
</feature>
<keyword evidence="4" id="KW-0238">DNA-binding</keyword>
<feature type="region of interest" description="Disordered" evidence="9">
    <location>
        <begin position="109"/>
        <end position="145"/>
    </location>
</feature>
<dbReference type="InterPro" id="IPR004827">
    <property type="entry name" value="bZIP"/>
</dbReference>
<dbReference type="GO" id="GO:0003677">
    <property type="term" value="F:DNA binding"/>
    <property type="evidence" value="ECO:0007669"/>
    <property type="project" value="UniProtKB-KW"/>
</dbReference>
<feature type="region of interest" description="Disordered" evidence="9">
    <location>
        <begin position="1"/>
        <end position="46"/>
    </location>
</feature>
<dbReference type="CDD" id="cd14703">
    <property type="entry name" value="bZIP_plant_RF2"/>
    <property type="match status" value="1"/>
</dbReference>
<dbReference type="GO" id="GO:0003700">
    <property type="term" value="F:DNA-binding transcription factor activity"/>
    <property type="evidence" value="ECO:0007669"/>
    <property type="project" value="InterPro"/>
</dbReference>
<dbReference type="InterPro" id="IPR044759">
    <property type="entry name" value="bZIP_RF2"/>
</dbReference>
<dbReference type="PANTHER" id="PTHR13690">
    <property type="entry name" value="TRANSCRIPTION FACTOR POSF21-RELATED"/>
    <property type="match status" value="1"/>
</dbReference>
<evidence type="ECO:0000256" key="9">
    <source>
        <dbReference type="SAM" id="MobiDB-lite"/>
    </source>
</evidence>
<evidence type="ECO:0000256" key="5">
    <source>
        <dbReference type="ARBA" id="ARBA00023163"/>
    </source>
</evidence>
<feature type="coiled-coil region" evidence="8">
    <location>
        <begin position="196"/>
        <end position="268"/>
    </location>
</feature>
<evidence type="ECO:0000259" key="10">
    <source>
        <dbReference type="PROSITE" id="PS50217"/>
    </source>
</evidence>
<dbReference type="Proteomes" id="UP000734854">
    <property type="component" value="Unassembled WGS sequence"/>
</dbReference>
<accession>A0A8J5LVT0</accession>